<evidence type="ECO:0000256" key="1">
    <source>
        <dbReference type="SAM" id="MobiDB-lite"/>
    </source>
</evidence>
<dbReference type="InterPro" id="IPR050696">
    <property type="entry name" value="FtsA/MreB"/>
</dbReference>
<sequence>MFFGLFSKKEKSCLGIDFGASGIKIVELSREGKNRIALTNYAIGQTRMQSNIRVSKLSADQISALLIKLFEKADIRTRQAVFSLSVGETFSTIINLPQMSEEELVKAIPFQARKYVPIPIEEVVLDWSVVGEFVEQKQAASPDSLVKSQAPEKPEEPKPDEPKQADDLLNEAQTQEIAGKKDLLAKEPKTIQVLIVAVPQEIIRKLAQIAKKCELKVLAIEQEAFSMIRSLVGNDESTYLLVDLGQDSVDIIIMDKNSIRLTYTFETNKSFDLLAEVSRIINLYQTRHQRKVGKVILTGGGVTQSNWVEMFSSRLKIPVGIGDPFARIVHDKKLDMALKEMGPFMAVAVGGAMREI</sequence>
<organism evidence="2 3">
    <name type="scientific">Candidatus Portnoybacteria bacterium RBG_19FT_COMBO_36_7</name>
    <dbReference type="NCBI Taxonomy" id="1801992"/>
    <lineage>
        <taxon>Bacteria</taxon>
        <taxon>Candidatus Portnoyibacteriota</taxon>
    </lineage>
</organism>
<dbReference type="SUPFAM" id="SSF53067">
    <property type="entry name" value="Actin-like ATPase domain"/>
    <property type="match status" value="2"/>
</dbReference>
<name>A0A1G2F9P1_9BACT</name>
<dbReference type="InterPro" id="IPR005883">
    <property type="entry name" value="PilM"/>
</dbReference>
<dbReference type="Gene3D" id="3.30.420.40">
    <property type="match status" value="5"/>
</dbReference>
<dbReference type="STRING" id="1801992.A2Y98_00325"/>
<reference evidence="2 3" key="1">
    <citation type="journal article" date="2016" name="Nat. Commun.">
        <title>Thousands of microbial genomes shed light on interconnected biogeochemical processes in an aquifer system.</title>
        <authorList>
            <person name="Anantharaman K."/>
            <person name="Brown C.T."/>
            <person name="Hug L.A."/>
            <person name="Sharon I."/>
            <person name="Castelle C.J."/>
            <person name="Probst A.J."/>
            <person name="Thomas B.C."/>
            <person name="Singh A."/>
            <person name="Wilkins M.J."/>
            <person name="Karaoz U."/>
            <person name="Brodie E.L."/>
            <person name="Williams K.H."/>
            <person name="Hubbard S.S."/>
            <person name="Banfield J.F."/>
        </authorList>
    </citation>
    <scope>NUCLEOTIDE SEQUENCE [LARGE SCALE GENOMIC DNA]</scope>
</reference>
<dbReference type="Pfam" id="PF11104">
    <property type="entry name" value="PilM_2"/>
    <property type="match status" value="2"/>
</dbReference>
<dbReference type="CDD" id="cd24049">
    <property type="entry name" value="ASKHA_NBD_PilM"/>
    <property type="match status" value="1"/>
</dbReference>
<dbReference type="Gene3D" id="3.30.1490.300">
    <property type="match status" value="2"/>
</dbReference>
<dbReference type="InterPro" id="IPR043129">
    <property type="entry name" value="ATPase_NBD"/>
</dbReference>
<comment type="caution">
    <text evidence="2">The sequence shown here is derived from an EMBL/GenBank/DDBJ whole genome shotgun (WGS) entry which is preliminary data.</text>
</comment>
<accession>A0A1G2F9P1</accession>
<dbReference type="PANTHER" id="PTHR32432:SF3">
    <property type="entry name" value="ETHANOLAMINE UTILIZATION PROTEIN EUTJ"/>
    <property type="match status" value="1"/>
</dbReference>
<evidence type="ECO:0008006" key="4">
    <source>
        <dbReference type="Google" id="ProtNLM"/>
    </source>
</evidence>
<evidence type="ECO:0000313" key="2">
    <source>
        <dbReference type="EMBL" id="OGZ34597.1"/>
    </source>
</evidence>
<proteinExistence type="predicted"/>
<protein>
    <recommendedName>
        <fullName evidence="4">SHS2 domain-containing protein</fullName>
    </recommendedName>
</protein>
<evidence type="ECO:0000313" key="3">
    <source>
        <dbReference type="Proteomes" id="UP000179099"/>
    </source>
</evidence>
<gene>
    <name evidence="2" type="ORF">A2Y98_00325</name>
</gene>
<dbReference type="AlphaFoldDB" id="A0A1G2F9P1"/>
<dbReference type="PANTHER" id="PTHR32432">
    <property type="entry name" value="CELL DIVISION PROTEIN FTSA-RELATED"/>
    <property type="match status" value="1"/>
</dbReference>
<feature type="compositionally biased region" description="Basic and acidic residues" evidence="1">
    <location>
        <begin position="150"/>
        <end position="164"/>
    </location>
</feature>
<feature type="region of interest" description="Disordered" evidence="1">
    <location>
        <begin position="141"/>
        <end position="164"/>
    </location>
</feature>
<dbReference type="EMBL" id="MHMW01000005">
    <property type="protein sequence ID" value="OGZ34597.1"/>
    <property type="molecule type" value="Genomic_DNA"/>
</dbReference>
<dbReference type="Proteomes" id="UP000179099">
    <property type="component" value="Unassembled WGS sequence"/>
</dbReference>